<dbReference type="GO" id="GO:0003723">
    <property type="term" value="F:RNA binding"/>
    <property type="evidence" value="ECO:0007669"/>
    <property type="project" value="InterPro"/>
</dbReference>
<evidence type="ECO:0000259" key="6">
    <source>
        <dbReference type="Pfam" id="PF00588"/>
    </source>
</evidence>
<keyword evidence="4" id="KW-0949">S-adenosyl-L-methionine</keyword>
<reference evidence="7 8" key="1">
    <citation type="journal article" date="2021" name="Sci. Rep.">
        <title>Genome sequencing of the multicellular alga Astrephomene provides insights into convergent evolution of germ-soma differentiation.</title>
        <authorList>
            <person name="Yamashita S."/>
            <person name="Yamamoto K."/>
            <person name="Matsuzaki R."/>
            <person name="Suzuki S."/>
            <person name="Yamaguchi H."/>
            <person name="Hirooka S."/>
            <person name="Minakuchi Y."/>
            <person name="Miyagishima S."/>
            <person name="Kawachi M."/>
            <person name="Toyoda A."/>
            <person name="Nozaki H."/>
        </authorList>
    </citation>
    <scope>NUCLEOTIDE SEQUENCE [LARGE SCALE GENOMIC DNA]</scope>
    <source>
        <strain evidence="7 8">NIES-4017</strain>
    </source>
</reference>
<organism evidence="7 8">
    <name type="scientific">Astrephomene gubernaculifera</name>
    <dbReference type="NCBI Taxonomy" id="47775"/>
    <lineage>
        <taxon>Eukaryota</taxon>
        <taxon>Viridiplantae</taxon>
        <taxon>Chlorophyta</taxon>
        <taxon>core chlorophytes</taxon>
        <taxon>Chlorophyceae</taxon>
        <taxon>CS clade</taxon>
        <taxon>Chlamydomonadales</taxon>
        <taxon>Astrephomenaceae</taxon>
        <taxon>Astrephomene</taxon>
    </lineage>
</organism>
<dbReference type="Pfam" id="PF00588">
    <property type="entry name" value="SpoU_methylase"/>
    <property type="match status" value="1"/>
</dbReference>
<dbReference type="InterPro" id="IPR001537">
    <property type="entry name" value="SpoU_MeTrfase"/>
</dbReference>
<feature type="region of interest" description="Disordered" evidence="5">
    <location>
        <begin position="162"/>
        <end position="213"/>
    </location>
</feature>
<feature type="domain" description="tRNA/rRNA methyltransferase SpoU type" evidence="6">
    <location>
        <begin position="104"/>
        <end position="149"/>
    </location>
</feature>
<dbReference type="InterPro" id="IPR029026">
    <property type="entry name" value="tRNA_m1G_MTases_N"/>
</dbReference>
<sequence length="367" mass="36890">GATRLTHASLGHLMCEFPWAVPAVPVVRQPLRLDPTQAPVSEPAPGPGPMHAGVVAERLVPHGVRSGAGCAGGGPGGHGGRDGGGTAGLAGCLGSGTAGGALSTTALVFGREESGLTEVELRQCSHACAVPTGRLQPSMNLSHAVAVVLGELFSRRCGLLQPTPDTNLDPLQGPADQRVPGRSGLEGNSGSRASRTGRSCDAGKEAAEDEGGEGVAAAEGLLLKQQQQASSRQREETEAFGSAGGSGDGALSGGCRIAAEAVAERSAAAVTAGLAAAGAAPVEAGLLPASSHEVDLLVRKVAAIAEAVGMSGEEGHGGGNRGRAAHVHSQLMTTAFLVHRSRKIRIYRQSPVCTRQTAHSPCKDDRA</sequence>
<dbReference type="Proteomes" id="UP001054857">
    <property type="component" value="Unassembled WGS sequence"/>
</dbReference>
<evidence type="ECO:0000256" key="5">
    <source>
        <dbReference type="SAM" id="MobiDB-lite"/>
    </source>
</evidence>
<evidence type="ECO:0000256" key="1">
    <source>
        <dbReference type="ARBA" id="ARBA00007228"/>
    </source>
</evidence>
<dbReference type="InterPro" id="IPR029028">
    <property type="entry name" value="Alpha/beta_knot_MTases"/>
</dbReference>
<feature type="non-terminal residue" evidence="7">
    <location>
        <position position="367"/>
    </location>
</feature>
<dbReference type="GO" id="GO:0002128">
    <property type="term" value="P:tRNA nucleoside ribose methylation"/>
    <property type="evidence" value="ECO:0007669"/>
    <property type="project" value="TreeGrafter"/>
</dbReference>
<keyword evidence="3" id="KW-0808">Transferase</keyword>
<evidence type="ECO:0000256" key="2">
    <source>
        <dbReference type="ARBA" id="ARBA00022603"/>
    </source>
</evidence>
<dbReference type="AlphaFoldDB" id="A0AAD3DNM1"/>
<evidence type="ECO:0000313" key="7">
    <source>
        <dbReference type="EMBL" id="GFR45206.1"/>
    </source>
</evidence>
<evidence type="ECO:0000313" key="8">
    <source>
        <dbReference type="Proteomes" id="UP001054857"/>
    </source>
</evidence>
<accession>A0AAD3DNM1</accession>
<comment type="similarity">
    <text evidence="1">Belongs to the class IV-like SAM-binding methyltransferase superfamily. RNA methyltransferase TrmH family.</text>
</comment>
<dbReference type="PANTHER" id="PTHR42786:SF2">
    <property type="entry name" value="TRNA (CYTIDINE_URIDINE-2'-O-)-METHYLTRANSFERASE TRMJ"/>
    <property type="match status" value="1"/>
</dbReference>
<protein>
    <recommendedName>
        <fullName evidence="6">tRNA/rRNA methyltransferase SpoU type domain-containing protein</fullName>
    </recommendedName>
</protein>
<gene>
    <name evidence="7" type="ORF">Agub_g6601</name>
</gene>
<keyword evidence="2" id="KW-0489">Methyltransferase</keyword>
<dbReference type="GO" id="GO:0005829">
    <property type="term" value="C:cytosol"/>
    <property type="evidence" value="ECO:0007669"/>
    <property type="project" value="TreeGrafter"/>
</dbReference>
<feature type="region of interest" description="Disordered" evidence="5">
    <location>
        <begin position="225"/>
        <end position="250"/>
    </location>
</feature>
<comment type="caution">
    <text evidence="7">The sequence shown here is derived from an EMBL/GenBank/DDBJ whole genome shotgun (WGS) entry which is preliminary data.</text>
</comment>
<dbReference type="PANTHER" id="PTHR42786">
    <property type="entry name" value="TRNA/RRNA METHYLTRANSFERASE"/>
    <property type="match status" value="1"/>
</dbReference>
<evidence type="ECO:0000256" key="4">
    <source>
        <dbReference type="ARBA" id="ARBA00022691"/>
    </source>
</evidence>
<evidence type="ECO:0000256" key="3">
    <source>
        <dbReference type="ARBA" id="ARBA00022679"/>
    </source>
</evidence>
<feature type="non-terminal residue" evidence="7">
    <location>
        <position position="1"/>
    </location>
</feature>
<dbReference type="InterPro" id="IPR004384">
    <property type="entry name" value="RNA_MeTrfase_TrmJ/LasT"/>
</dbReference>
<keyword evidence="8" id="KW-1185">Reference proteome</keyword>
<dbReference type="EMBL" id="BMAR01000009">
    <property type="protein sequence ID" value="GFR45206.1"/>
    <property type="molecule type" value="Genomic_DNA"/>
</dbReference>
<dbReference type="Gene3D" id="3.40.1280.10">
    <property type="match status" value="1"/>
</dbReference>
<name>A0AAD3DNM1_9CHLO</name>
<dbReference type="GO" id="GO:0008173">
    <property type="term" value="F:RNA methyltransferase activity"/>
    <property type="evidence" value="ECO:0007669"/>
    <property type="project" value="InterPro"/>
</dbReference>
<feature type="compositionally biased region" description="Polar residues" evidence="5">
    <location>
        <begin position="186"/>
        <end position="197"/>
    </location>
</feature>
<dbReference type="SUPFAM" id="SSF75217">
    <property type="entry name" value="alpha/beta knot"/>
    <property type="match status" value="1"/>
</dbReference>
<proteinExistence type="inferred from homology"/>